<gene>
    <name evidence="2" type="ORF">NPIL_629081</name>
</gene>
<proteinExistence type="predicted"/>
<dbReference type="AlphaFoldDB" id="A0A8X6QQI4"/>
<sequence>MYEAKRFQITQPLCQYFEKYALINPFNFVNKPYHAGHDMPISPPKIEKIKKKRTEYRFSLPKATQIFNLQPTDMKRLYISPINYREALFSILNNSTPTSNNSARKIINAPSAGQ</sequence>
<evidence type="ECO:0000313" key="2">
    <source>
        <dbReference type="EMBL" id="GFU26731.1"/>
    </source>
</evidence>
<keyword evidence="3" id="KW-1185">Reference proteome</keyword>
<dbReference type="EMBL" id="BMAW01032666">
    <property type="protein sequence ID" value="GFU26731.1"/>
    <property type="molecule type" value="Genomic_DNA"/>
</dbReference>
<reference evidence="2" key="1">
    <citation type="submission" date="2020-08" db="EMBL/GenBank/DDBJ databases">
        <title>Multicomponent nature underlies the extraordinary mechanical properties of spider dragline silk.</title>
        <authorList>
            <person name="Kono N."/>
            <person name="Nakamura H."/>
            <person name="Mori M."/>
            <person name="Yoshida Y."/>
            <person name="Ohtoshi R."/>
            <person name="Malay A.D."/>
            <person name="Moran D.A.P."/>
            <person name="Tomita M."/>
            <person name="Numata K."/>
            <person name="Arakawa K."/>
        </authorList>
    </citation>
    <scope>NUCLEOTIDE SEQUENCE</scope>
</reference>
<evidence type="ECO:0000256" key="1">
    <source>
        <dbReference type="SAM" id="MobiDB-lite"/>
    </source>
</evidence>
<feature type="region of interest" description="Disordered" evidence="1">
    <location>
        <begin position="95"/>
        <end position="114"/>
    </location>
</feature>
<accession>A0A8X6QQI4</accession>
<evidence type="ECO:0000313" key="3">
    <source>
        <dbReference type="Proteomes" id="UP000887013"/>
    </source>
</evidence>
<comment type="caution">
    <text evidence="2">The sequence shown here is derived from an EMBL/GenBank/DDBJ whole genome shotgun (WGS) entry which is preliminary data.</text>
</comment>
<protein>
    <submittedName>
        <fullName evidence="2">Uncharacterized protein</fullName>
    </submittedName>
</protein>
<dbReference type="Proteomes" id="UP000887013">
    <property type="component" value="Unassembled WGS sequence"/>
</dbReference>
<name>A0A8X6QQI4_NEPPI</name>
<organism evidence="2 3">
    <name type="scientific">Nephila pilipes</name>
    <name type="common">Giant wood spider</name>
    <name type="synonym">Nephila maculata</name>
    <dbReference type="NCBI Taxonomy" id="299642"/>
    <lineage>
        <taxon>Eukaryota</taxon>
        <taxon>Metazoa</taxon>
        <taxon>Ecdysozoa</taxon>
        <taxon>Arthropoda</taxon>
        <taxon>Chelicerata</taxon>
        <taxon>Arachnida</taxon>
        <taxon>Araneae</taxon>
        <taxon>Araneomorphae</taxon>
        <taxon>Entelegynae</taxon>
        <taxon>Araneoidea</taxon>
        <taxon>Nephilidae</taxon>
        <taxon>Nephila</taxon>
    </lineage>
</organism>